<evidence type="ECO:0008006" key="4">
    <source>
        <dbReference type="Google" id="ProtNLM"/>
    </source>
</evidence>
<dbReference type="Proteomes" id="UP001259832">
    <property type="component" value="Unassembled WGS sequence"/>
</dbReference>
<dbReference type="AlphaFoldDB" id="A0AAD9G1V0"/>
<proteinExistence type="predicted"/>
<feature type="compositionally biased region" description="Polar residues" evidence="1">
    <location>
        <begin position="192"/>
        <end position="213"/>
    </location>
</feature>
<gene>
    <name evidence="2" type="ORF">P3T76_014196</name>
</gene>
<reference evidence="2" key="1">
    <citation type="submission" date="2023-08" db="EMBL/GenBank/DDBJ databases">
        <title>Reference Genome Resource for the Citrus Pathogen Phytophthora citrophthora.</title>
        <authorList>
            <person name="Moller H."/>
            <person name="Coetzee B."/>
            <person name="Rose L.J."/>
            <person name="Van Niekerk J.M."/>
        </authorList>
    </citation>
    <scope>NUCLEOTIDE SEQUENCE</scope>
    <source>
        <strain evidence="2">STE-U-9442</strain>
    </source>
</reference>
<evidence type="ECO:0000313" key="2">
    <source>
        <dbReference type="EMBL" id="KAK1930236.1"/>
    </source>
</evidence>
<feature type="region of interest" description="Disordered" evidence="1">
    <location>
        <begin position="182"/>
        <end position="235"/>
    </location>
</feature>
<protein>
    <recommendedName>
        <fullName evidence="4">PX domain-containing protein</fullName>
    </recommendedName>
</protein>
<evidence type="ECO:0000313" key="3">
    <source>
        <dbReference type="Proteomes" id="UP001259832"/>
    </source>
</evidence>
<evidence type="ECO:0000256" key="1">
    <source>
        <dbReference type="SAM" id="MobiDB-lite"/>
    </source>
</evidence>
<accession>A0AAD9G1V0</accession>
<keyword evidence="3" id="KW-1185">Reference proteome</keyword>
<dbReference type="EMBL" id="JASMQC010000040">
    <property type="protein sequence ID" value="KAK1930236.1"/>
    <property type="molecule type" value="Genomic_DNA"/>
</dbReference>
<dbReference type="Gene3D" id="3.30.1520.10">
    <property type="entry name" value="Phox-like domain"/>
    <property type="match status" value="1"/>
</dbReference>
<dbReference type="GO" id="GO:0035091">
    <property type="term" value="F:phosphatidylinositol binding"/>
    <property type="evidence" value="ECO:0007669"/>
    <property type="project" value="InterPro"/>
</dbReference>
<organism evidence="2 3">
    <name type="scientific">Phytophthora citrophthora</name>
    <dbReference type="NCBI Taxonomy" id="4793"/>
    <lineage>
        <taxon>Eukaryota</taxon>
        <taxon>Sar</taxon>
        <taxon>Stramenopiles</taxon>
        <taxon>Oomycota</taxon>
        <taxon>Peronosporomycetes</taxon>
        <taxon>Peronosporales</taxon>
        <taxon>Peronosporaceae</taxon>
        <taxon>Phytophthora</taxon>
    </lineage>
</organism>
<feature type="compositionally biased region" description="Acidic residues" evidence="1">
    <location>
        <begin position="216"/>
        <end position="233"/>
    </location>
</feature>
<sequence length="254" mass="28457">MTSPTTMNSTGSTAQVPLQSYNSFASRKRSSPAVKPLPEDVAWLKDIKLEMTTTNSIRSAVTYNLRVEYHPEGFSATHWDVKCTFDQLKAFQKRLLRQLQPKHSCKAECRWLHSTIKKHFPKPTLLGSRYPPIVDLRRKSLLQLLNTVQASVVNHGNRSCKVMMEAVSQEFAIFLVGDDSQSADGVTPPVTPTTASELETPANSLPSFTSSASSDEREDEEENEDTVNYDDDMFTGWSLPMEHLSLDRTMSSPV</sequence>
<dbReference type="InterPro" id="IPR036871">
    <property type="entry name" value="PX_dom_sf"/>
</dbReference>
<comment type="caution">
    <text evidence="2">The sequence shown here is derived from an EMBL/GenBank/DDBJ whole genome shotgun (WGS) entry which is preliminary data.</text>
</comment>
<name>A0AAD9G1V0_9STRA</name>